<evidence type="ECO:0000313" key="1">
    <source>
        <dbReference type="EMBL" id="MEV0710407.1"/>
    </source>
</evidence>
<accession>A0ABV3FYA9</accession>
<dbReference type="Proteomes" id="UP001551695">
    <property type="component" value="Unassembled WGS sequence"/>
</dbReference>
<dbReference type="InterPro" id="IPR036388">
    <property type="entry name" value="WH-like_DNA-bd_sf"/>
</dbReference>
<dbReference type="SUPFAM" id="SSF46785">
    <property type="entry name" value="Winged helix' DNA-binding domain"/>
    <property type="match status" value="1"/>
</dbReference>
<name>A0ABV3FYA9_9NOCA</name>
<keyword evidence="2" id="KW-1185">Reference proteome</keyword>
<dbReference type="Gene3D" id="1.10.10.10">
    <property type="entry name" value="Winged helix-like DNA-binding domain superfamily/Winged helix DNA-binding domain"/>
    <property type="match status" value="1"/>
</dbReference>
<evidence type="ECO:0000313" key="2">
    <source>
        <dbReference type="Proteomes" id="UP001551695"/>
    </source>
</evidence>
<proteinExistence type="predicted"/>
<gene>
    <name evidence="1" type="ORF">AB0I48_22845</name>
</gene>
<dbReference type="RefSeq" id="WP_357786428.1">
    <property type="nucleotide sequence ID" value="NZ_JBFAKC010000010.1"/>
</dbReference>
<dbReference type="EMBL" id="JBFAKC010000010">
    <property type="protein sequence ID" value="MEV0710407.1"/>
    <property type="molecule type" value="Genomic_DNA"/>
</dbReference>
<organism evidence="1 2">
    <name type="scientific">Nocardia aurea</name>
    <dbReference type="NCBI Taxonomy" id="2144174"/>
    <lineage>
        <taxon>Bacteria</taxon>
        <taxon>Bacillati</taxon>
        <taxon>Actinomycetota</taxon>
        <taxon>Actinomycetes</taxon>
        <taxon>Mycobacteriales</taxon>
        <taxon>Nocardiaceae</taxon>
        <taxon>Nocardia</taxon>
    </lineage>
</organism>
<comment type="caution">
    <text evidence="1">The sequence shown here is derived from an EMBL/GenBank/DDBJ whole genome shotgun (WGS) entry which is preliminary data.</text>
</comment>
<evidence type="ECO:0008006" key="3">
    <source>
        <dbReference type="Google" id="ProtNLM"/>
    </source>
</evidence>
<reference evidence="1 2" key="1">
    <citation type="submission" date="2024-06" db="EMBL/GenBank/DDBJ databases">
        <title>The Natural Products Discovery Center: Release of the First 8490 Sequenced Strains for Exploring Actinobacteria Biosynthetic Diversity.</title>
        <authorList>
            <person name="Kalkreuter E."/>
            <person name="Kautsar S.A."/>
            <person name="Yang D."/>
            <person name="Bader C.D."/>
            <person name="Teijaro C.N."/>
            <person name="Fluegel L."/>
            <person name="Davis C.M."/>
            <person name="Simpson J.R."/>
            <person name="Lauterbach L."/>
            <person name="Steele A.D."/>
            <person name="Gui C."/>
            <person name="Meng S."/>
            <person name="Li G."/>
            <person name="Viehrig K."/>
            <person name="Ye F."/>
            <person name="Su P."/>
            <person name="Kiefer A.F."/>
            <person name="Nichols A."/>
            <person name="Cepeda A.J."/>
            <person name="Yan W."/>
            <person name="Fan B."/>
            <person name="Jiang Y."/>
            <person name="Adhikari A."/>
            <person name="Zheng C.-J."/>
            <person name="Schuster L."/>
            <person name="Cowan T.M."/>
            <person name="Smanski M.J."/>
            <person name="Chevrette M.G."/>
            <person name="De Carvalho L.P.S."/>
            <person name="Shen B."/>
        </authorList>
    </citation>
    <scope>NUCLEOTIDE SEQUENCE [LARGE SCALE GENOMIC DNA]</scope>
    <source>
        <strain evidence="1 2">NPDC050403</strain>
    </source>
</reference>
<protein>
    <recommendedName>
        <fullName evidence="3">MarR family transcriptional regulator</fullName>
    </recommendedName>
</protein>
<sequence>MRVLQNGDYRSMSELVEMTGLTQRRVSTAVKRLQYNGFLSRLPPVRVRARGR</sequence>
<dbReference type="InterPro" id="IPR036390">
    <property type="entry name" value="WH_DNA-bd_sf"/>
</dbReference>